<accession>A0A2K9CCZ8</accession>
<feature type="transmembrane region" description="Helical" evidence="1">
    <location>
        <begin position="12"/>
        <end position="32"/>
    </location>
</feature>
<protein>
    <recommendedName>
        <fullName evidence="4">DUF4760 domain-containing protein</fullName>
    </recommendedName>
</protein>
<evidence type="ECO:0008006" key="4">
    <source>
        <dbReference type="Google" id="ProtNLM"/>
    </source>
</evidence>
<keyword evidence="1" id="KW-0472">Membrane</keyword>
<sequence>MFIFSKKIDSLNFYISIIIALSIFGGTIWLSLTILNQEHQIEYIFSLSFSCICFVINTILILWEFNGLIFKKQKLLLEKEFNTLVSEWNLYSKKDFKIDEDIRIKVLKGYKRYLKESRWRINNKDLRIVSFFSMLFYIDASVNLKIEKIPKILNIHHQDISESYLSCQCYLQYNNLVPNYYQYILNFAFEKICQ</sequence>
<gene>
    <name evidence="2" type="ORF">CXP39_01850</name>
</gene>
<dbReference type="KEGG" id="msyr:CXP39_01850"/>
<evidence type="ECO:0000313" key="2">
    <source>
        <dbReference type="EMBL" id="AUF83534.1"/>
    </source>
</evidence>
<organism evidence="2 3">
    <name type="scientific">Mesoplasma syrphidae</name>
    <dbReference type="NCBI Taxonomy" id="225999"/>
    <lineage>
        <taxon>Bacteria</taxon>
        <taxon>Bacillati</taxon>
        <taxon>Mycoplasmatota</taxon>
        <taxon>Mollicutes</taxon>
        <taxon>Entomoplasmatales</taxon>
        <taxon>Entomoplasmataceae</taxon>
        <taxon>Mesoplasma</taxon>
    </lineage>
</organism>
<proteinExistence type="predicted"/>
<keyword evidence="3" id="KW-1185">Reference proteome</keyword>
<dbReference type="EMBL" id="CP025257">
    <property type="protein sequence ID" value="AUF83534.1"/>
    <property type="molecule type" value="Genomic_DNA"/>
</dbReference>
<dbReference type="Proteomes" id="UP000233419">
    <property type="component" value="Chromosome"/>
</dbReference>
<feature type="transmembrane region" description="Helical" evidence="1">
    <location>
        <begin position="44"/>
        <end position="65"/>
    </location>
</feature>
<evidence type="ECO:0000256" key="1">
    <source>
        <dbReference type="SAM" id="Phobius"/>
    </source>
</evidence>
<reference evidence="2 3" key="1">
    <citation type="submission" date="2017-12" db="EMBL/GenBank/DDBJ databases">
        <title>Mesoplasma syrphidae YJS, Complete Genome.</title>
        <authorList>
            <person name="Knight T.F."/>
            <person name="Citino T."/>
            <person name="Rubinstein R."/>
            <person name="Neuschaefer Z."/>
        </authorList>
    </citation>
    <scope>NUCLEOTIDE SEQUENCE [LARGE SCALE GENOMIC DNA]</scope>
    <source>
        <strain evidence="2 3">YJS</strain>
    </source>
</reference>
<name>A0A2K9CCZ8_9MOLU</name>
<dbReference type="AlphaFoldDB" id="A0A2K9CCZ8"/>
<keyword evidence="1" id="KW-0812">Transmembrane</keyword>
<evidence type="ECO:0000313" key="3">
    <source>
        <dbReference type="Proteomes" id="UP000233419"/>
    </source>
</evidence>
<keyword evidence="1" id="KW-1133">Transmembrane helix</keyword>